<evidence type="ECO:0000256" key="2">
    <source>
        <dbReference type="SAM" id="SignalP"/>
    </source>
</evidence>
<name>A0A7C9UYQ4_9PROT</name>
<feature type="domain" description="Lcl C-terminal" evidence="3">
    <location>
        <begin position="70"/>
        <end position="210"/>
    </location>
</feature>
<dbReference type="Proteomes" id="UP000480684">
    <property type="component" value="Unassembled WGS sequence"/>
</dbReference>
<keyword evidence="2" id="KW-0732">Signal</keyword>
<comment type="caution">
    <text evidence="4">The sequence shown here is derived from an EMBL/GenBank/DDBJ whole genome shotgun (WGS) entry which is preliminary data.</text>
</comment>
<evidence type="ECO:0000313" key="5">
    <source>
        <dbReference type="Proteomes" id="UP000480684"/>
    </source>
</evidence>
<sequence length="439" mass="46704">MRSCVLVGMMVGLALPAVAQTLPYAVVDTGQDVCYDDRRAILCPSAGQAFYGQDAQTVRTPARYHDNGDGTVSDLVTGLVWEKAFRRLNWSEAVSQAAAARTGGHADWRVPTIKELYSLMDFRGTTGLARPEQSGAPADARPYLDISVFRFEYPAQGRSIDAQYVTSTTYAGLTMGRDRAFFGVNFADGRIKGYPQDGGPGRRTWYARFVRGNPAYGRNDFVDNGDGTVSDRATGLTWTRGDSGDAAFAGRMAGTAKGDGRLDWREALAFCAGLDFAGHHDWRLPDAKELHSIVAYGRPADQPALDSVFQVSAIREADGSANWPYAWTSTTHLDGRQPGDFAVYVAFGKAMGNLRQGGMGSMGGMMGGPPPGRGGGMGPPDGGRGGMGISGGATRLLDVHGAGAQRSSPKSGDESRLPVGHGPQGDVLRIYNSARCVRG</sequence>
<protein>
    <submittedName>
        <fullName evidence="4">DUF1566 domain-containing protein</fullName>
    </submittedName>
</protein>
<feature type="chain" id="PRO_5028987932" evidence="2">
    <location>
        <begin position="20"/>
        <end position="439"/>
    </location>
</feature>
<proteinExistence type="predicted"/>
<feature type="domain" description="Lcl C-terminal" evidence="3">
    <location>
        <begin position="227"/>
        <end position="349"/>
    </location>
</feature>
<reference evidence="4 5" key="1">
    <citation type="submission" date="2020-02" db="EMBL/GenBank/DDBJ databases">
        <authorList>
            <person name="Dziuba M."/>
            <person name="Kuznetsov B."/>
            <person name="Mardanov A."/>
            <person name="Ravin N."/>
            <person name="Grouzdev D."/>
        </authorList>
    </citation>
    <scope>NUCLEOTIDE SEQUENCE [LARGE SCALE GENOMIC DNA]</scope>
    <source>
        <strain evidence="4 5">SpK</strain>
    </source>
</reference>
<dbReference type="Pfam" id="PF07603">
    <property type="entry name" value="Lcl_C"/>
    <property type="match status" value="2"/>
</dbReference>
<gene>
    <name evidence="4" type="ORF">G4223_18935</name>
</gene>
<feature type="signal peptide" evidence="2">
    <location>
        <begin position="1"/>
        <end position="19"/>
    </location>
</feature>
<evidence type="ECO:0000256" key="1">
    <source>
        <dbReference type="SAM" id="MobiDB-lite"/>
    </source>
</evidence>
<dbReference type="AlphaFoldDB" id="A0A7C9UYQ4"/>
<dbReference type="PANTHER" id="PTHR35812:SF1">
    <property type="entry name" value="LIPOPROTEIN"/>
    <property type="match status" value="1"/>
</dbReference>
<feature type="region of interest" description="Disordered" evidence="1">
    <location>
        <begin position="371"/>
        <end position="425"/>
    </location>
</feature>
<keyword evidence="5" id="KW-1185">Reference proteome</keyword>
<organism evidence="4 5">
    <name type="scientific">Magnetospirillum aberrantis SpK</name>
    <dbReference type="NCBI Taxonomy" id="908842"/>
    <lineage>
        <taxon>Bacteria</taxon>
        <taxon>Pseudomonadati</taxon>
        <taxon>Pseudomonadota</taxon>
        <taxon>Alphaproteobacteria</taxon>
        <taxon>Rhodospirillales</taxon>
        <taxon>Rhodospirillaceae</taxon>
        <taxon>Magnetospirillum</taxon>
    </lineage>
</organism>
<accession>A0A7C9UYQ4</accession>
<evidence type="ECO:0000313" key="4">
    <source>
        <dbReference type="EMBL" id="NFV82189.1"/>
    </source>
</evidence>
<dbReference type="RefSeq" id="WP_163682984.1">
    <property type="nucleotide sequence ID" value="NZ_JAAIYP010000046.1"/>
</dbReference>
<dbReference type="EMBL" id="JAAIYP010000046">
    <property type="protein sequence ID" value="NFV82189.1"/>
    <property type="molecule type" value="Genomic_DNA"/>
</dbReference>
<evidence type="ECO:0000259" key="3">
    <source>
        <dbReference type="Pfam" id="PF07603"/>
    </source>
</evidence>
<dbReference type="InterPro" id="IPR011460">
    <property type="entry name" value="Lcl_C"/>
</dbReference>
<feature type="compositionally biased region" description="Gly residues" evidence="1">
    <location>
        <begin position="371"/>
        <end position="391"/>
    </location>
</feature>
<dbReference type="PANTHER" id="PTHR35812">
    <property type="entry name" value="LIPOPROTEIN"/>
    <property type="match status" value="1"/>
</dbReference>